<protein>
    <recommendedName>
        <fullName evidence="3">ClpX-type ZB domain-containing protein</fullName>
    </recommendedName>
</protein>
<evidence type="ECO:0000313" key="1">
    <source>
        <dbReference type="EMBL" id="OGM09277.1"/>
    </source>
</evidence>
<reference evidence="1 2" key="1">
    <citation type="journal article" date="2016" name="Nat. Commun.">
        <title>Thousands of microbial genomes shed light on interconnected biogeochemical processes in an aquifer system.</title>
        <authorList>
            <person name="Anantharaman K."/>
            <person name="Brown C.T."/>
            <person name="Hug L.A."/>
            <person name="Sharon I."/>
            <person name="Castelle C.J."/>
            <person name="Probst A.J."/>
            <person name="Thomas B.C."/>
            <person name="Singh A."/>
            <person name="Wilkins M.J."/>
            <person name="Karaoz U."/>
            <person name="Brodie E.L."/>
            <person name="Williams K.H."/>
            <person name="Hubbard S.S."/>
            <person name="Banfield J.F."/>
        </authorList>
    </citation>
    <scope>NUCLEOTIDE SEQUENCE [LARGE SCALE GENOMIC DNA]</scope>
</reference>
<organism evidence="1 2">
    <name type="scientific">Candidatus Woesebacteria bacterium RBG_13_36_22</name>
    <dbReference type="NCBI Taxonomy" id="1802478"/>
    <lineage>
        <taxon>Bacteria</taxon>
        <taxon>Candidatus Woeseibacteriota</taxon>
    </lineage>
</organism>
<gene>
    <name evidence="1" type="ORF">A2Z67_05040</name>
</gene>
<accession>A0A1F7X2R6</accession>
<dbReference type="AlphaFoldDB" id="A0A1F7X2R6"/>
<dbReference type="Proteomes" id="UP000176939">
    <property type="component" value="Unassembled WGS sequence"/>
</dbReference>
<proteinExistence type="predicted"/>
<evidence type="ECO:0008006" key="3">
    <source>
        <dbReference type="Google" id="ProtNLM"/>
    </source>
</evidence>
<name>A0A1F7X2R6_9BACT</name>
<dbReference type="EMBL" id="MGFQ01000024">
    <property type="protein sequence ID" value="OGM09277.1"/>
    <property type="molecule type" value="Genomic_DNA"/>
</dbReference>
<comment type="caution">
    <text evidence="1">The sequence shown here is derived from an EMBL/GenBank/DDBJ whole genome shotgun (WGS) entry which is preliminary data.</text>
</comment>
<sequence>MKRKKSENIEGLCLLCKKPPSKKDQQVVSYDKDFVCSSCVLYLSAHPRAEGERIEDVAERL</sequence>
<evidence type="ECO:0000313" key="2">
    <source>
        <dbReference type="Proteomes" id="UP000176939"/>
    </source>
</evidence>